<name>W5TBR6_9NOCA</name>
<dbReference type="eggNOG" id="COG0515">
    <property type="taxonomic scope" value="Bacteria"/>
</dbReference>
<keyword evidence="3" id="KW-0808">Transferase</keyword>
<feature type="binding site" evidence="1">
    <location>
        <position position="55"/>
    </location>
    <ligand>
        <name>ATP</name>
        <dbReference type="ChEBI" id="CHEBI:30616"/>
    </ligand>
</feature>
<proteinExistence type="predicted"/>
<dbReference type="HOGENOM" id="CLU_2753841_0_0_11"/>
<dbReference type="PATRIC" id="fig|1415166.3.peg.1837"/>
<dbReference type="EMBL" id="CP006850">
    <property type="protein sequence ID" value="AHH16614.1"/>
    <property type="molecule type" value="Genomic_DNA"/>
</dbReference>
<keyword evidence="1" id="KW-0067">ATP-binding</keyword>
<organism evidence="3 4">
    <name type="scientific">Nocardia nova SH22a</name>
    <dbReference type="NCBI Taxonomy" id="1415166"/>
    <lineage>
        <taxon>Bacteria</taxon>
        <taxon>Bacillati</taxon>
        <taxon>Actinomycetota</taxon>
        <taxon>Actinomycetes</taxon>
        <taxon>Mycobacteriales</taxon>
        <taxon>Nocardiaceae</taxon>
        <taxon>Nocardia</taxon>
    </lineage>
</organism>
<accession>W5TBR6</accession>
<feature type="domain" description="Protein kinase" evidence="2">
    <location>
        <begin position="26"/>
        <end position="70"/>
    </location>
</feature>
<dbReference type="Gene3D" id="3.30.200.20">
    <property type="entry name" value="Phosphorylase Kinase, domain 1"/>
    <property type="match status" value="1"/>
</dbReference>
<dbReference type="GO" id="GO:0005524">
    <property type="term" value="F:ATP binding"/>
    <property type="evidence" value="ECO:0007669"/>
    <property type="project" value="UniProtKB-UniRule"/>
</dbReference>
<evidence type="ECO:0000313" key="3">
    <source>
        <dbReference type="EMBL" id="AHH16614.1"/>
    </source>
</evidence>
<evidence type="ECO:0000259" key="2">
    <source>
        <dbReference type="PROSITE" id="PS50011"/>
    </source>
</evidence>
<keyword evidence="1" id="KW-0547">Nucleotide-binding</keyword>
<evidence type="ECO:0000256" key="1">
    <source>
        <dbReference type="PROSITE-ProRule" id="PRU10141"/>
    </source>
</evidence>
<dbReference type="InterPro" id="IPR011009">
    <property type="entry name" value="Kinase-like_dom_sf"/>
</dbReference>
<dbReference type="GO" id="GO:0004672">
    <property type="term" value="F:protein kinase activity"/>
    <property type="evidence" value="ECO:0007669"/>
    <property type="project" value="InterPro"/>
</dbReference>
<dbReference type="KEGG" id="nno:NONO_c18140"/>
<dbReference type="SUPFAM" id="SSF56112">
    <property type="entry name" value="Protein kinase-like (PK-like)"/>
    <property type="match status" value="1"/>
</dbReference>
<dbReference type="AlphaFoldDB" id="W5TBR6"/>
<keyword evidence="4" id="KW-1185">Reference proteome</keyword>
<gene>
    <name evidence="3" type="ORF">NONO_c18140</name>
</gene>
<dbReference type="Proteomes" id="UP000019150">
    <property type="component" value="Chromosome"/>
</dbReference>
<protein>
    <submittedName>
        <fullName evidence="3">Protein kinase domain-containing protein</fullName>
    </submittedName>
</protein>
<dbReference type="PROSITE" id="PS00107">
    <property type="entry name" value="PROTEIN_KINASE_ATP"/>
    <property type="match status" value="1"/>
</dbReference>
<dbReference type="STRING" id="1415166.NONO_c18140"/>
<dbReference type="PROSITE" id="PS50011">
    <property type="entry name" value="PROTEIN_KINASE_DOM"/>
    <property type="match status" value="1"/>
</dbReference>
<dbReference type="InterPro" id="IPR000719">
    <property type="entry name" value="Prot_kinase_dom"/>
</dbReference>
<reference evidence="3 4" key="1">
    <citation type="journal article" date="2014" name="Appl. Environ. Microbiol.">
        <title>Insights into the Microbial Degradation of Rubber and Gutta-Percha by Analysis of the Complete Genome of Nocardia nova SH22a.</title>
        <authorList>
            <person name="Luo Q."/>
            <person name="Hiessl S."/>
            <person name="Poehlein A."/>
            <person name="Daniel R."/>
            <person name="Steinbuchel A."/>
        </authorList>
    </citation>
    <scope>NUCLEOTIDE SEQUENCE [LARGE SCALE GENOMIC DNA]</scope>
    <source>
        <strain evidence="3">SH22a</strain>
    </source>
</reference>
<evidence type="ECO:0000313" key="4">
    <source>
        <dbReference type="Proteomes" id="UP000019150"/>
    </source>
</evidence>
<sequence>MVESDPFKTQRDGGADIVTELLSAGFTDAEEIGRGGFGQVFRCTQPAVDRTVAVKVLSGELDENRARFFR</sequence>
<keyword evidence="3" id="KW-0418">Kinase</keyword>
<dbReference type="InterPro" id="IPR017441">
    <property type="entry name" value="Protein_kinase_ATP_BS"/>
</dbReference>